<evidence type="ECO:0000313" key="2">
    <source>
        <dbReference type="Proteomes" id="UP001152795"/>
    </source>
</evidence>
<name>A0A6S7LPX5_PARCT</name>
<reference evidence="1" key="1">
    <citation type="submission" date="2020-04" db="EMBL/GenBank/DDBJ databases">
        <authorList>
            <person name="Alioto T."/>
            <person name="Alioto T."/>
            <person name="Gomez Garrido J."/>
        </authorList>
    </citation>
    <scope>NUCLEOTIDE SEQUENCE</scope>
    <source>
        <strain evidence="1">A484AB</strain>
    </source>
</reference>
<evidence type="ECO:0000313" key="1">
    <source>
        <dbReference type="EMBL" id="CAB4037139.1"/>
    </source>
</evidence>
<dbReference type="EMBL" id="CACRXK020022775">
    <property type="protein sequence ID" value="CAB4037139.1"/>
    <property type="molecule type" value="Genomic_DNA"/>
</dbReference>
<dbReference type="AlphaFoldDB" id="A0A6S7LPX5"/>
<organism evidence="1 2">
    <name type="scientific">Paramuricea clavata</name>
    <name type="common">Red gorgonian</name>
    <name type="synonym">Violescent sea-whip</name>
    <dbReference type="NCBI Taxonomy" id="317549"/>
    <lineage>
        <taxon>Eukaryota</taxon>
        <taxon>Metazoa</taxon>
        <taxon>Cnidaria</taxon>
        <taxon>Anthozoa</taxon>
        <taxon>Octocorallia</taxon>
        <taxon>Malacalcyonacea</taxon>
        <taxon>Plexauridae</taxon>
        <taxon>Paramuricea</taxon>
    </lineage>
</organism>
<dbReference type="Proteomes" id="UP001152795">
    <property type="component" value="Unassembled WGS sequence"/>
</dbReference>
<protein>
    <submittedName>
        <fullName evidence="1">Uncharacterized protein</fullName>
    </submittedName>
</protein>
<keyword evidence="2" id="KW-1185">Reference proteome</keyword>
<gene>
    <name evidence="1" type="ORF">PACLA_8A054965</name>
</gene>
<feature type="non-terminal residue" evidence="1">
    <location>
        <position position="1"/>
    </location>
</feature>
<dbReference type="OrthoDB" id="6157020at2759"/>
<proteinExistence type="predicted"/>
<accession>A0A6S7LPX5</accession>
<comment type="caution">
    <text evidence="1">The sequence shown here is derived from an EMBL/GenBank/DDBJ whole genome shotgun (WGS) entry which is preliminary data.</text>
</comment>
<sequence>MNEELKTELQKQQESMLEKLSAVMDTKVGQMKRELEEVANKAHSSQMTELKRMKFSEPPSFKKKGHEVQYKHNERVKLCITEAEDAIKDKKLDTCLEKLSEEQSYLRFWLYKYEQPEGALKVIPFDSNVNTILFELRSPGDNNFKKCALNDIEELSHEDFRQWNSVLKYIDDPGLIGRNVNDRYEGMLTLK</sequence>